<proteinExistence type="predicted"/>
<dbReference type="RefSeq" id="WP_162005582.1">
    <property type="nucleotide sequence ID" value="NZ_BKZW01000003.1"/>
</dbReference>
<accession>A0A5J4KXK7</accession>
<dbReference type="GO" id="GO:0050043">
    <property type="term" value="F:lactate racemase activity"/>
    <property type="evidence" value="ECO:0007669"/>
    <property type="project" value="InterPro"/>
</dbReference>
<name>A0A5J4KXK7_9CHLR</name>
<evidence type="ECO:0000313" key="2">
    <source>
        <dbReference type="EMBL" id="GER90859.1"/>
    </source>
</evidence>
<evidence type="ECO:0000313" key="3">
    <source>
        <dbReference type="Proteomes" id="UP000326912"/>
    </source>
</evidence>
<dbReference type="Gene3D" id="3.40.50.11440">
    <property type="match status" value="1"/>
</dbReference>
<evidence type="ECO:0000259" key="1">
    <source>
        <dbReference type="Pfam" id="PF09861"/>
    </source>
</evidence>
<gene>
    <name evidence="2" type="ORF">KDW_50210</name>
</gene>
<protein>
    <recommendedName>
        <fullName evidence="1">LarA-like N-terminal domain-containing protein</fullName>
    </recommendedName>
</protein>
<dbReference type="Proteomes" id="UP000326912">
    <property type="component" value="Unassembled WGS sequence"/>
</dbReference>
<organism evidence="2 3">
    <name type="scientific">Dictyobacter vulcani</name>
    <dbReference type="NCBI Taxonomy" id="2607529"/>
    <lineage>
        <taxon>Bacteria</taxon>
        <taxon>Bacillati</taxon>
        <taxon>Chloroflexota</taxon>
        <taxon>Ktedonobacteria</taxon>
        <taxon>Ktedonobacterales</taxon>
        <taxon>Dictyobacteraceae</taxon>
        <taxon>Dictyobacter</taxon>
    </lineage>
</organism>
<dbReference type="EMBL" id="BKZW01000003">
    <property type="protein sequence ID" value="GER90859.1"/>
    <property type="molecule type" value="Genomic_DNA"/>
</dbReference>
<feature type="domain" description="LarA-like N-terminal" evidence="1">
    <location>
        <begin position="34"/>
        <end position="165"/>
    </location>
</feature>
<dbReference type="AlphaFoldDB" id="A0A5J4KXK7"/>
<dbReference type="InterPro" id="IPR018657">
    <property type="entry name" value="LarA-like_N"/>
</dbReference>
<sequence length="441" mass="47193">MVLHPYKDTYHLLDAVPLPPLQLLRQRFPRPRVQDIAEAVTLALASQDIPSQLKPGARIALAVGSRGIADLALIVRSLVANLKHAGAEPFIVPAMGSHGGASAEGQRAMIESLGVTEEYCKAPIISSMEVDQLGSLPNGMPVYLDRVAHAADGIIVINRIKPHTDFSAPIESGLSKMLAIGLGKHQGALTVHSWGLNGLCVQVPEVAKFSVEHAPILCGLAIVENAYDEVAEIACVQPSGIGNEPERLLSERARSLMPRLPWDRLDVLVIDELGKNISGAGMDPNIIGRMRWGPQKETAADVTTISVLRLTEPSHGNAIGLGLADFTTARLAEQIDTQSFYINCLTAGVIALNSAKLPLVLETEREAVTAAIRSCGRPDASQVQLVRIKNTLSLEYILASPTSLETIRPTADIELLGSPQPFYLAADGTLPDFEAILKNLA</sequence>
<dbReference type="Pfam" id="PF09861">
    <property type="entry name" value="Lar_N"/>
    <property type="match status" value="1"/>
</dbReference>
<comment type="caution">
    <text evidence="2">The sequence shown here is derived from an EMBL/GenBank/DDBJ whole genome shotgun (WGS) entry which is preliminary data.</text>
</comment>
<reference evidence="2 3" key="1">
    <citation type="submission" date="2019-10" db="EMBL/GenBank/DDBJ databases">
        <title>Dictyobacter vulcani sp. nov., within the class Ktedonobacteria, isolated from soil of volcanic Mt. Zao.</title>
        <authorList>
            <person name="Zheng Y."/>
            <person name="Wang C.M."/>
            <person name="Sakai Y."/>
            <person name="Abe K."/>
            <person name="Yokota A."/>
            <person name="Yabe S."/>
        </authorList>
    </citation>
    <scope>NUCLEOTIDE SEQUENCE [LARGE SCALE GENOMIC DNA]</scope>
    <source>
        <strain evidence="2 3">W12</strain>
    </source>
</reference>
<keyword evidence="3" id="KW-1185">Reference proteome</keyword>